<proteinExistence type="predicted"/>
<protein>
    <submittedName>
        <fullName evidence="1">Uncharacterized protein</fullName>
    </submittedName>
</protein>
<organism evidence="1 2">
    <name type="scientific">Desulfosporosinus acididurans</name>
    <dbReference type="NCBI Taxonomy" id="476652"/>
    <lineage>
        <taxon>Bacteria</taxon>
        <taxon>Bacillati</taxon>
        <taxon>Bacillota</taxon>
        <taxon>Clostridia</taxon>
        <taxon>Eubacteriales</taxon>
        <taxon>Desulfitobacteriaceae</taxon>
        <taxon>Desulfosporosinus</taxon>
    </lineage>
</organism>
<dbReference type="EMBL" id="LDZY01000037">
    <property type="protein sequence ID" value="KLU63656.1"/>
    <property type="molecule type" value="Genomic_DNA"/>
</dbReference>
<sequence>MRDVCAECDSKSYCIEPCEEWLIAHDQCPVCRNKLIHIGGCTECITGDWAKCG</sequence>
<dbReference type="AlphaFoldDB" id="A0A0J1IFZ5"/>
<dbReference type="PATRIC" id="fig|476652.3.peg.4721"/>
<dbReference type="STRING" id="476652.DEAC_c44470"/>
<accession>A0A0J1IFZ5</accession>
<keyword evidence="2" id="KW-1185">Reference proteome</keyword>
<reference evidence="1 2" key="1">
    <citation type="submission" date="2015-06" db="EMBL/GenBank/DDBJ databases">
        <title>Draft genome of the moderately acidophilic sulfate reducer Candidatus Desulfosporosinus acididurans strain M1.</title>
        <authorList>
            <person name="Poehlein A."/>
            <person name="Petzsch P."/>
            <person name="Johnson B.D."/>
            <person name="Schloemann M."/>
            <person name="Daniel R."/>
            <person name="Muehling M."/>
        </authorList>
    </citation>
    <scope>NUCLEOTIDE SEQUENCE [LARGE SCALE GENOMIC DNA]</scope>
    <source>
        <strain evidence="1 2">M1</strain>
    </source>
</reference>
<name>A0A0J1IFZ5_9FIRM</name>
<gene>
    <name evidence="1" type="ORF">DEAC_c44470</name>
</gene>
<dbReference type="Proteomes" id="UP000036356">
    <property type="component" value="Unassembled WGS sequence"/>
</dbReference>
<evidence type="ECO:0000313" key="2">
    <source>
        <dbReference type="Proteomes" id="UP000036356"/>
    </source>
</evidence>
<comment type="caution">
    <text evidence="1">The sequence shown here is derived from an EMBL/GenBank/DDBJ whole genome shotgun (WGS) entry which is preliminary data.</text>
</comment>
<evidence type="ECO:0000313" key="1">
    <source>
        <dbReference type="EMBL" id="KLU63656.1"/>
    </source>
</evidence>